<dbReference type="InterPro" id="IPR050539">
    <property type="entry name" value="ThrE_Dicarb/AminoAcid_Exp"/>
</dbReference>
<organism evidence="11 12">
    <name type="scientific">Parascardovia denticolens DSM 10105 = JCM 12538</name>
    <dbReference type="NCBI Taxonomy" id="864564"/>
    <lineage>
        <taxon>Bacteria</taxon>
        <taxon>Bacillati</taxon>
        <taxon>Actinomycetota</taxon>
        <taxon>Actinomycetes</taxon>
        <taxon>Bifidobacteriales</taxon>
        <taxon>Bifidobacteriaceae</taxon>
        <taxon>Parascardovia</taxon>
    </lineage>
</organism>
<feature type="transmembrane region" description="Helical" evidence="8">
    <location>
        <begin position="263"/>
        <end position="279"/>
    </location>
</feature>
<dbReference type="Proteomes" id="UP000004946">
    <property type="component" value="Chromosome"/>
</dbReference>
<gene>
    <name evidence="11" type="ORF">HMPREF0620_1646</name>
</gene>
<feature type="domain" description="Threonine/Serine exporter ThrE" evidence="10">
    <location>
        <begin position="412"/>
        <end position="546"/>
    </location>
</feature>
<evidence type="ECO:0000313" key="11">
    <source>
        <dbReference type="EMBL" id="EFT82961.1"/>
    </source>
</evidence>
<sequence length="557" mass="60409">MAFQDFQSKLHRYETKYSPESIHERETLDNRRFHSHSIPLDMDDVLEDLDEPLAQANLAAKASVIVRAGALDLSSGTGSFRVREMMDRIATSLGIYVRSDVNLTDIEASCSDGANRVTEVVDLPTVGVNTERIWLMEHFTDWLCVNLGRGGSYHRDTHPSSQVIGSLPNEKKSAVAPFPDVIGDADGQTLPSPPEAAGQTDAIGQAGSAGQTGAGSASGVTVRQAHERLDAIEYRHKLYKIGMQVLAAAVSCASFTFLLGGGLIDMIAAFVGAGCGQFIRSKFLGKHTNQFFVTAVAVVVAAFLSIGTLWAIGFAYPPARLHDTAYIGAILFVVPGFPLITGGLDIAKLDISSGIQRIVYFLAIIMAATLAAWAVADIVHLKPAGSFDTSVMLPWVRTALANPWIEFFLRLLTAFGGVWGFSVLFNSPQRMACVAALIGAVADTFRLEIIDFWNVPIEAAAFFGALLAGLLASLWRIAVRHGKIKALHGFPRICLTVPSIVIMVPGLYMYQAVYYLGQFNSVDALNWIFRSLLVVVCLPIGLAVARILTDRNWRYDV</sequence>
<dbReference type="PATRIC" id="fig|864564.6.peg.55"/>
<feature type="domain" description="Threonine/serine exporter-like N-terminal" evidence="9">
    <location>
        <begin position="64"/>
        <end position="141"/>
    </location>
</feature>
<evidence type="ECO:0000256" key="4">
    <source>
        <dbReference type="ARBA" id="ARBA00022989"/>
    </source>
</evidence>
<evidence type="ECO:0000259" key="10">
    <source>
        <dbReference type="Pfam" id="PF12821"/>
    </source>
</evidence>
<evidence type="ECO:0000256" key="7">
    <source>
        <dbReference type="SAM" id="MobiDB-lite"/>
    </source>
</evidence>
<evidence type="ECO:0000256" key="6">
    <source>
        <dbReference type="ARBA" id="ARBA00034125"/>
    </source>
</evidence>
<evidence type="ECO:0000256" key="8">
    <source>
        <dbReference type="SAM" id="Phobius"/>
    </source>
</evidence>
<feature type="transmembrane region" description="Helical" evidence="8">
    <location>
        <begin position="325"/>
        <end position="346"/>
    </location>
</feature>
<dbReference type="PANTHER" id="PTHR34390:SF2">
    <property type="entry name" value="SUCCINATE TRANSPORTER SUBUNIT YJJP-RELATED"/>
    <property type="match status" value="1"/>
</dbReference>
<keyword evidence="2" id="KW-1003">Cell membrane</keyword>
<dbReference type="GO" id="GO:0005886">
    <property type="term" value="C:plasma membrane"/>
    <property type="evidence" value="ECO:0007669"/>
    <property type="project" value="UniProtKB-SubCell"/>
</dbReference>
<accession>E6K2H3</accession>
<feature type="transmembrane region" description="Helical" evidence="8">
    <location>
        <begin position="459"/>
        <end position="478"/>
    </location>
</feature>
<evidence type="ECO:0000256" key="5">
    <source>
        <dbReference type="ARBA" id="ARBA00023136"/>
    </source>
</evidence>
<dbReference type="EMBL" id="AEON01000002">
    <property type="protein sequence ID" value="EFT82961.1"/>
    <property type="molecule type" value="Genomic_DNA"/>
</dbReference>
<dbReference type="eggNOG" id="COG2966">
    <property type="taxonomic scope" value="Bacteria"/>
</dbReference>
<evidence type="ECO:0000256" key="1">
    <source>
        <dbReference type="ARBA" id="ARBA00004651"/>
    </source>
</evidence>
<dbReference type="Pfam" id="PF06738">
    <property type="entry name" value="ThrE"/>
    <property type="match status" value="2"/>
</dbReference>
<protein>
    <recommendedName>
        <fullName evidence="13">Threonine/serine exporter-like N-terminal domain-containing protein</fullName>
    </recommendedName>
</protein>
<evidence type="ECO:0000256" key="2">
    <source>
        <dbReference type="ARBA" id="ARBA00022475"/>
    </source>
</evidence>
<reference evidence="11 12" key="1">
    <citation type="submission" date="2010-12" db="EMBL/GenBank/DDBJ databases">
        <authorList>
            <person name="Muzny D."/>
            <person name="Qin X."/>
            <person name="Buhay C."/>
            <person name="Dugan-Rocha S."/>
            <person name="Ding Y."/>
            <person name="Chen G."/>
            <person name="Hawes A."/>
            <person name="Holder M."/>
            <person name="Jhangiani S."/>
            <person name="Johnson A."/>
            <person name="Khan Z."/>
            <person name="Li Z."/>
            <person name="Liu W."/>
            <person name="Liu X."/>
            <person name="Perez L."/>
            <person name="Shen H."/>
            <person name="Wang Q."/>
            <person name="Watt J."/>
            <person name="Xi L."/>
            <person name="Xin Y."/>
            <person name="Zhou J."/>
            <person name="Deng J."/>
            <person name="Jiang H."/>
            <person name="Liu Y."/>
            <person name="Qu J."/>
            <person name="Song X.-Z."/>
            <person name="Zhang L."/>
            <person name="Villasana D."/>
            <person name="Johnson A."/>
            <person name="Liu J."/>
            <person name="Liyanage D."/>
            <person name="Lorensuhewa L."/>
            <person name="Robinson T."/>
            <person name="Song A."/>
            <person name="Song B.-B."/>
            <person name="Dinh H."/>
            <person name="Thornton R."/>
            <person name="Coyle M."/>
            <person name="Francisco L."/>
            <person name="Jackson L."/>
            <person name="Javaid M."/>
            <person name="Korchina V."/>
            <person name="Kovar C."/>
            <person name="Mata R."/>
            <person name="Mathew T."/>
            <person name="Ngo R."/>
            <person name="Nguyen L."/>
            <person name="Nguyen N."/>
            <person name="Okwuonu G."/>
            <person name="Ongeri F."/>
            <person name="Pham C."/>
            <person name="Simmons D."/>
            <person name="Wilczek-Boney K."/>
            <person name="Hale W."/>
            <person name="Jakkamsetti A."/>
            <person name="Pham P."/>
            <person name="Ruth R."/>
            <person name="San Lucas F."/>
            <person name="Warren J."/>
            <person name="Zhang J."/>
            <person name="Zhao Z."/>
            <person name="Zhou C."/>
            <person name="Zhu D."/>
            <person name="Lee S."/>
            <person name="Bess C."/>
            <person name="Blankenburg K."/>
            <person name="Forbes L."/>
            <person name="Fu Q."/>
            <person name="Gubbala S."/>
            <person name="Hirani K."/>
            <person name="Jayaseelan J.C."/>
            <person name="Lara F."/>
            <person name="Munidasa M."/>
            <person name="Palculict T."/>
            <person name="Patil S."/>
            <person name="Pu L.-L."/>
            <person name="Saada N."/>
            <person name="Tang L."/>
            <person name="Weissenberger G."/>
            <person name="Zhu Y."/>
            <person name="Hemphill L."/>
            <person name="Shang Y."/>
            <person name="Youmans B."/>
            <person name="Ayvaz T."/>
            <person name="Ross M."/>
            <person name="Santibanez J."/>
            <person name="Aqrawi P."/>
            <person name="Gross S."/>
            <person name="Joshi V."/>
            <person name="Fowler G."/>
            <person name="Nazareth L."/>
            <person name="Reid J."/>
            <person name="Worley K."/>
            <person name="Petrosino J."/>
            <person name="Highlander S."/>
            <person name="Gibbs R."/>
        </authorList>
    </citation>
    <scope>NUCLEOTIDE SEQUENCE [LARGE SCALE GENOMIC DNA]</scope>
    <source>
        <strain evidence="11 12">DSM 10105</strain>
    </source>
</reference>
<dbReference type="KEGG" id="pdo:PSDT_0049"/>
<feature type="transmembrane region" description="Helical" evidence="8">
    <location>
        <begin position="528"/>
        <end position="548"/>
    </location>
</feature>
<evidence type="ECO:0000256" key="3">
    <source>
        <dbReference type="ARBA" id="ARBA00022692"/>
    </source>
</evidence>
<feature type="compositionally biased region" description="Low complexity" evidence="7">
    <location>
        <begin position="204"/>
        <end position="217"/>
    </location>
</feature>
<feature type="transmembrane region" description="Helical" evidence="8">
    <location>
        <begin position="432"/>
        <end position="453"/>
    </location>
</feature>
<evidence type="ECO:0000259" key="9">
    <source>
        <dbReference type="Pfam" id="PF06738"/>
    </source>
</evidence>
<evidence type="ECO:0008006" key="13">
    <source>
        <dbReference type="Google" id="ProtNLM"/>
    </source>
</evidence>
<dbReference type="Pfam" id="PF12821">
    <property type="entry name" value="ThrE_2"/>
    <property type="match status" value="1"/>
</dbReference>
<keyword evidence="12" id="KW-1185">Reference proteome</keyword>
<keyword evidence="4 8" id="KW-1133">Transmembrane helix</keyword>
<evidence type="ECO:0000313" key="12">
    <source>
        <dbReference type="Proteomes" id="UP000004946"/>
    </source>
</evidence>
<dbReference type="AlphaFoldDB" id="E6K2H3"/>
<dbReference type="GO" id="GO:0015744">
    <property type="term" value="P:succinate transport"/>
    <property type="evidence" value="ECO:0007669"/>
    <property type="project" value="TreeGrafter"/>
</dbReference>
<dbReference type="InterPro" id="IPR024528">
    <property type="entry name" value="ThrE_2"/>
</dbReference>
<comment type="caution">
    <text evidence="11">The sequence shown here is derived from an EMBL/GenBank/DDBJ whole genome shotgun (WGS) entry which is preliminary data.</text>
</comment>
<dbReference type="PANTHER" id="PTHR34390">
    <property type="entry name" value="UPF0442 PROTEIN YJJB-RELATED"/>
    <property type="match status" value="1"/>
</dbReference>
<proteinExistence type="inferred from homology"/>
<keyword evidence="5 8" id="KW-0472">Membrane</keyword>
<feature type="transmembrane region" description="Helical" evidence="8">
    <location>
        <begin position="407"/>
        <end position="425"/>
    </location>
</feature>
<dbReference type="HOGENOM" id="CLU_027127_0_0_11"/>
<feature type="transmembrane region" description="Helical" evidence="8">
    <location>
        <begin position="291"/>
        <end position="313"/>
    </location>
</feature>
<feature type="domain" description="Threonine/serine exporter-like N-terminal" evidence="9">
    <location>
        <begin position="219"/>
        <end position="377"/>
    </location>
</feature>
<comment type="similarity">
    <text evidence="6">Belongs to the ThrE exporter (TC 2.A.79) family.</text>
</comment>
<feature type="transmembrane region" description="Helical" evidence="8">
    <location>
        <begin position="490"/>
        <end position="508"/>
    </location>
</feature>
<keyword evidence="3 8" id="KW-0812">Transmembrane</keyword>
<dbReference type="GO" id="GO:0022857">
    <property type="term" value="F:transmembrane transporter activity"/>
    <property type="evidence" value="ECO:0007669"/>
    <property type="project" value="InterPro"/>
</dbReference>
<dbReference type="InterPro" id="IPR010619">
    <property type="entry name" value="ThrE-like_N"/>
</dbReference>
<dbReference type="eggNOG" id="COG3610">
    <property type="taxonomic scope" value="Bacteria"/>
</dbReference>
<feature type="transmembrane region" description="Helical" evidence="8">
    <location>
        <begin position="358"/>
        <end position="376"/>
    </location>
</feature>
<comment type="subcellular location">
    <subcellularLocation>
        <location evidence="1">Cell membrane</location>
        <topology evidence="1">Multi-pass membrane protein</topology>
    </subcellularLocation>
</comment>
<feature type="region of interest" description="Disordered" evidence="7">
    <location>
        <begin position="186"/>
        <end position="217"/>
    </location>
</feature>
<name>E6K2H3_PARDN</name>